<proteinExistence type="predicted"/>
<dbReference type="RefSeq" id="WP_132876912.1">
    <property type="nucleotide sequence ID" value="NZ_SLXQ01000003.1"/>
</dbReference>
<dbReference type="AlphaFoldDB" id="A0A4R2R3N5"/>
<evidence type="ECO:0008006" key="4">
    <source>
        <dbReference type="Google" id="ProtNLM"/>
    </source>
</evidence>
<keyword evidence="3" id="KW-1185">Reference proteome</keyword>
<evidence type="ECO:0000313" key="3">
    <source>
        <dbReference type="Proteomes" id="UP000294911"/>
    </source>
</evidence>
<organism evidence="2 3">
    <name type="scientific">Tamaricihabitans halophyticus</name>
    <dbReference type="NCBI Taxonomy" id="1262583"/>
    <lineage>
        <taxon>Bacteria</taxon>
        <taxon>Bacillati</taxon>
        <taxon>Actinomycetota</taxon>
        <taxon>Actinomycetes</taxon>
        <taxon>Pseudonocardiales</taxon>
        <taxon>Pseudonocardiaceae</taxon>
        <taxon>Tamaricihabitans</taxon>
    </lineage>
</organism>
<comment type="caution">
    <text evidence="2">The sequence shown here is derived from an EMBL/GenBank/DDBJ whole genome shotgun (WGS) entry which is preliminary data.</text>
</comment>
<feature type="region of interest" description="Disordered" evidence="1">
    <location>
        <begin position="102"/>
        <end position="123"/>
    </location>
</feature>
<dbReference type="EMBL" id="SLXQ01000003">
    <property type="protein sequence ID" value="TCP54141.1"/>
    <property type="molecule type" value="Genomic_DNA"/>
</dbReference>
<reference evidence="2 3" key="1">
    <citation type="submission" date="2019-03" db="EMBL/GenBank/DDBJ databases">
        <title>Genomic Encyclopedia of Type Strains, Phase IV (KMG-IV): sequencing the most valuable type-strain genomes for metagenomic binning, comparative biology and taxonomic classification.</title>
        <authorList>
            <person name="Goeker M."/>
        </authorList>
    </citation>
    <scope>NUCLEOTIDE SEQUENCE [LARGE SCALE GENOMIC DNA]</scope>
    <source>
        <strain evidence="2 3">DSM 45765</strain>
    </source>
</reference>
<dbReference type="Proteomes" id="UP000294911">
    <property type="component" value="Unassembled WGS sequence"/>
</dbReference>
<accession>A0A4R2R3N5</accession>
<sequence>MPKYLVHQMLPEGGKVVEDHLEPGAAALADQLLDPESATVQWLWGCADLERKEWHMLMSAPDEHELAEYLRDHPGIQSIRRVFYVTEDNLAWALLRGMAENRKRRTEPASAGNDSESDARGEP</sequence>
<gene>
    <name evidence="2" type="ORF">EV191_103182</name>
</gene>
<protein>
    <recommendedName>
        <fullName evidence="4">Muconolactone delta-isomerase</fullName>
    </recommendedName>
</protein>
<evidence type="ECO:0000313" key="2">
    <source>
        <dbReference type="EMBL" id="TCP54141.1"/>
    </source>
</evidence>
<dbReference type="OrthoDB" id="3698256at2"/>
<evidence type="ECO:0000256" key="1">
    <source>
        <dbReference type="SAM" id="MobiDB-lite"/>
    </source>
</evidence>
<name>A0A4R2R3N5_9PSEU</name>